<dbReference type="OrthoDB" id="1443407at2"/>
<proteinExistence type="predicted"/>
<dbReference type="STRING" id="178356.SAMN05216269_11742"/>
<dbReference type="Pfam" id="PF10614">
    <property type="entry name" value="CsgF"/>
    <property type="match status" value="1"/>
</dbReference>
<evidence type="ECO:0000313" key="5">
    <source>
        <dbReference type="EMBL" id="SHN16299.1"/>
    </source>
</evidence>
<evidence type="ECO:0000313" key="6">
    <source>
        <dbReference type="Proteomes" id="UP000184092"/>
    </source>
</evidence>
<feature type="chain" id="PRO_5012048505" description="Curli production assembly/transport component CsgF" evidence="4">
    <location>
        <begin position="19"/>
        <end position="133"/>
    </location>
</feature>
<evidence type="ECO:0000256" key="3">
    <source>
        <dbReference type="ARBA" id="ARBA00022729"/>
    </source>
</evidence>
<dbReference type="Proteomes" id="UP000184092">
    <property type="component" value="Unassembled WGS sequence"/>
</dbReference>
<reference evidence="6" key="1">
    <citation type="submission" date="2016-11" db="EMBL/GenBank/DDBJ databases">
        <authorList>
            <person name="Varghese N."/>
            <person name="Submissions S."/>
        </authorList>
    </citation>
    <scope>NUCLEOTIDE SEQUENCE [LARGE SCALE GENOMIC DNA]</scope>
    <source>
        <strain evidence="6">CGMCC 1.2749</strain>
    </source>
</reference>
<dbReference type="EMBL" id="FRCL01000017">
    <property type="protein sequence ID" value="SHN16299.1"/>
    <property type="molecule type" value="Genomic_DNA"/>
</dbReference>
<evidence type="ECO:0000256" key="4">
    <source>
        <dbReference type="SAM" id="SignalP"/>
    </source>
</evidence>
<evidence type="ECO:0000256" key="2">
    <source>
        <dbReference type="ARBA" id="ARBA00014031"/>
    </source>
</evidence>
<name>A0A1M7PH08_9FLAO</name>
<evidence type="ECO:0000256" key="1">
    <source>
        <dbReference type="ARBA" id="ARBA00003989"/>
    </source>
</evidence>
<organism evidence="5 6">
    <name type="scientific">Flavobacterium xinjiangense</name>
    <dbReference type="NCBI Taxonomy" id="178356"/>
    <lineage>
        <taxon>Bacteria</taxon>
        <taxon>Pseudomonadati</taxon>
        <taxon>Bacteroidota</taxon>
        <taxon>Flavobacteriia</taxon>
        <taxon>Flavobacteriales</taxon>
        <taxon>Flavobacteriaceae</taxon>
        <taxon>Flavobacterium</taxon>
    </lineage>
</organism>
<dbReference type="RefSeq" id="WP_073211171.1">
    <property type="nucleotide sequence ID" value="NZ_FRCL01000017.1"/>
</dbReference>
<keyword evidence="6" id="KW-1185">Reference proteome</keyword>
<gene>
    <name evidence="5" type="ORF">SAMN05216269_11742</name>
</gene>
<feature type="signal peptide" evidence="4">
    <location>
        <begin position="1"/>
        <end position="18"/>
    </location>
</feature>
<keyword evidence="3 4" id="KW-0732">Signal</keyword>
<dbReference type="InterPro" id="IPR018893">
    <property type="entry name" value="T8SS_CsgF"/>
</dbReference>
<comment type="function">
    <text evidence="1">May be involved in the biogenesis of curli organelles.</text>
</comment>
<accession>A0A1M7PH08</accession>
<protein>
    <recommendedName>
        <fullName evidence="2">Curli production assembly/transport component CsgF</fullName>
    </recommendedName>
</protein>
<sequence>MKVKFLVVIMLVSLSLKAQGLVYKPINPAFGGDTFNYQWLLSSADSQKTFKEKVVPTVQKTDLEKFTDQLNSQFLSQVSREMFSRLFGSAGFSAGSYNFGSFSVEIYPATTGLTLDILDTNTGDQTQVIIPNK</sequence>
<dbReference type="AlphaFoldDB" id="A0A1M7PH08"/>